<accession>A0A290Q448</accession>
<dbReference type="KEGG" id="vbh:CMV30_04505"/>
<evidence type="ECO:0000313" key="9">
    <source>
        <dbReference type="EMBL" id="ATC63274.1"/>
    </source>
</evidence>
<dbReference type="AlphaFoldDB" id="A0A290Q448"/>
<keyword evidence="6 8" id="KW-1133">Transmembrane helix</keyword>
<reference evidence="9 10" key="1">
    <citation type="submission" date="2017-09" db="EMBL/GenBank/DDBJ databases">
        <title>Complete genome sequence of Verrucomicrobial strain HZ-65, isolated from freshwater.</title>
        <authorList>
            <person name="Choi A."/>
        </authorList>
    </citation>
    <scope>NUCLEOTIDE SEQUENCE [LARGE SCALE GENOMIC DNA]</scope>
    <source>
        <strain evidence="9 10">HZ-65</strain>
    </source>
</reference>
<dbReference type="NCBIfam" id="TIGR04178">
    <property type="entry name" value="exo_archaeo"/>
    <property type="match status" value="1"/>
</dbReference>
<keyword evidence="2" id="KW-1003">Cell membrane</keyword>
<dbReference type="EMBL" id="CP023344">
    <property type="protein sequence ID" value="ATC63274.1"/>
    <property type="molecule type" value="Genomic_DNA"/>
</dbReference>
<organism evidence="9 10">
    <name type="scientific">Nibricoccus aquaticus</name>
    <dbReference type="NCBI Taxonomy" id="2576891"/>
    <lineage>
        <taxon>Bacteria</taxon>
        <taxon>Pseudomonadati</taxon>
        <taxon>Verrucomicrobiota</taxon>
        <taxon>Opitutia</taxon>
        <taxon>Opitutales</taxon>
        <taxon>Opitutaceae</taxon>
        <taxon>Nibricoccus</taxon>
    </lineage>
</organism>
<feature type="transmembrane region" description="Helical" evidence="8">
    <location>
        <begin position="118"/>
        <end position="135"/>
    </location>
</feature>
<feature type="transmembrane region" description="Helical" evidence="8">
    <location>
        <begin position="233"/>
        <end position="251"/>
    </location>
</feature>
<evidence type="ECO:0000256" key="4">
    <source>
        <dbReference type="ARBA" id="ARBA00022692"/>
    </source>
</evidence>
<feature type="transmembrane region" description="Helical" evidence="8">
    <location>
        <begin position="56"/>
        <end position="74"/>
    </location>
</feature>
<evidence type="ECO:0000256" key="3">
    <source>
        <dbReference type="ARBA" id="ARBA00022670"/>
    </source>
</evidence>
<name>A0A290Q448_9BACT</name>
<feature type="transmembrane region" description="Helical" evidence="8">
    <location>
        <begin position="336"/>
        <end position="356"/>
    </location>
</feature>
<evidence type="ECO:0000313" key="10">
    <source>
        <dbReference type="Proteomes" id="UP000217265"/>
    </source>
</evidence>
<dbReference type="GO" id="GO:0006508">
    <property type="term" value="P:proteolysis"/>
    <property type="evidence" value="ECO:0007669"/>
    <property type="project" value="UniProtKB-KW"/>
</dbReference>
<dbReference type="GO" id="GO:0005886">
    <property type="term" value="C:plasma membrane"/>
    <property type="evidence" value="ECO:0007669"/>
    <property type="project" value="UniProtKB-SubCell"/>
</dbReference>
<evidence type="ECO:0000256" key="7">
    <source>
        <dbReference type="ARBA" id="ARBA00023136"/>
    </source>
</evidence>
<sequence length="556" mass="62084">MCGKGISPVVLRSQPKHRMKSLPIRPFLLVNLSLIALFWLLLFIRIHTEWIVNDLYAYGWAVPFLAAYLFAERWRDRPAPATDRPHPLWLVIPVLLLLAYLPLRIVNEANPDWVKVNVYLTALTASFSFAALFAMGRHRWVWHFAFPILFVFTALPWPVAVEENIVQTLTRWNTLVSADTLTLCGIPAINQGNLIQIGETWVNVAEACSGIRSLQTSFMMSLFLGEFYRMGPFLRLLLVGSSFVVAFVLNIGRTTTLTYLAGTRGNDVMEKWHDHIGTAVMVLCLAGLWFLALGFDKLRAKLASLDAAEDAATATAAPKIAPPPSPPASPLPLAPIPFPIALVAFGFIALATAEIATEAWYRHHEAQLPPPKEWAIHWPKNADSFKMGEFPERTRAILKYNEGETASWTTPEGYSFQMYYVRWYPGRVSKFLSGAHHPTVCLPATGLKLKSETGPFSAHTPALDVPFSTYIFEAGPRTVYVYHAIMEDIPLSANETVGYTFVKTEERIDSVLRGQRNLGQRVIGISLSGPYARDEAEAIIQKTLSQLIRPLNAPQS</sequence>
<protein>
    <submittedName>
        <fullName evidence="9">Exosortase</fullName>
    </submittedName>
</protein>
<feature type="transmembrane region" description="Helical" evidence="8">
    <location>
        <begin position="22"/>
        <end position="44"/>
    </location>
</feature>
<dbReference type="InterPro" id="IPR026392">
    <property type="entry name" value="Exo/Archaeosortase_dom"/>
</dbReference>
<keyword evidence="7 8" id="KW-0472">Membrane</keyword>
<keyword evidence="3" id="KW-0645">Protease</keyword>
<dbReference type="OrthoDB" id="182256at2"/>
<dbReference type="GO" id="GO:0008233">
    <property type="term" value="F:peptidase activity"/>
    <property type="evidence" value="ECO:0007669"/>
    <property type="project" value="UniProtKB-KW"/>
</dbReference>
<feature type="transmembrane region" description="Helical" evidence="8">
    <location>
        <begin position="272"/>
        <end position="295"/>
    </location>
</feature>
<proteinExistence type="predicted"/>
<evidence type="ECO:0000256" key="5">
    <source>
        <dbReference type="ARBA" id="ARBA00022801"/>
    </source>
</evidence>
<dbReference type="Proteomes" id="UP000217265">
    <property type="component" value="Chromosome"/>
</dbReference>
<evidence type="ECO:0000256" key="2">
    <source>
        <dbReference type="ARBA" id="ARBA00022475"/>
    </source>
</evidence>
<dbReference type="Pfam" id="PF09721">
    <property type="entry name" value="Exosortase_EpsH"/>
    <property type="match status" value="1"/>
</dbReference>
<evidence type="ECO:0000256" key="6">
    <source>
        <dbReference type="ARBA" id="ARBA00022989"/>
    </source>
</evidence>
<keyword evidence="10" id="KW-1185">Reference proteome</keyword>
<dbReference type="InterPro" id="IPR019127">
    <property type="entry name" value="Exosortase"/>
</dbReference>
<keyword evidence="4 8" id="KW-0812">Transmembrane</keyword>
<comment type="subcellular location">
    <subcellularLocation>
        <location evidence="1">Cell membrane</location>
        <topology evidence="1">Multi-pass membrane protein</topology>
    </subcellularLocation>
</comment>
<gene>
    <name evidence="9" type="ORF">CMV30_04505</name>
</gene>
<feature type="transmembrane region" description="Helical" evidence="8">
    <location>
        <begin position="140"/>
        <end position="159"/>
    </location>
</feature>
<keyword evidence="5" id="KW-0378">Hydrolase</keyword>
<feature type="transmembrane region" description="Helical" evidence="8">
    <location>
        <begin position="86"/>
        <end position="106"/>
    </location>
</feature>
<evidence type="ECO:0000256" key="1">
    <source>
        <dbReference type="ARBA" id="ARBA00004651"/>
    </source>
</evidence>
<evidence type="ECO:0000256" key="8">
    <source>
        <dbReference type="SAM" id="Phobius"/>
    </source>
</evidence>